<dbReference type="OrthoDB" id="5298522at2"/>
<sequence>MKLVKKTDEYSIFQRGDERYAVKDAAKKPVNGEEKARILLAEGLIKLTAPAEKPAEEEAPAEETAAEEGAEEAAE</sequence>
<feature type="compositionally biased region" description="Acidic residues" evidence="1">
    <location>
        <begin position="55"/>
        <end position="75"/>
    </location>
</feature>
<keyword evidence="3" id="KW-1185">Reference proteome</keyword>
<evidence type="ECO:0000313" key="2">
    <source>
        <dbReference type="EMBL" id="TXS91834.1"/>
    </source>
</evidence>
<dbReference type="EMBL" id="VRYZ01000004">
    <property type="protein sequence ID" value="TXS91834.1"/>
    <property type="molecule type" value="Genomic_DNA"/>
</dbReference>
<proteinExistence type="predicted"/>
<name>A0A5C8ZVQ1_9GAMM</name>
<comment type="caution">
    <text evidence="2">The sequence shown here is derived from an EMBL/GenBank/DDBJ whole genome shotgun (WGS) entry which is preliminary data.</text>
</comment>
<feature type="region of interest" description="Disordered" evidence="1">
    <location>
        <begin position="48"/>
        <end position="75"/>
    </location>
</feature>
<protein>
    <submittedName>
        <fullName evidence="2">Uncharacterized protein</fullName>
    </submittedName>
</protein>
<evidence type="ECO:0000313" key="3">
    <source>
        <dbReference type="Proteomes" id="UP000321933"/>
    </source>
</evidence>
<organism evidence="2 3">
    <name type="scientific">Parahaliea aestuarii</name>
    <dbReference type="NCBI Taxonomy" id="1852021"/>
    <lineage>
        <taxon>Bacteria</taxon>
        <taxon>Pseudomonadati</taxon>
        <taxon>Pseudomonadota</taxon>
        <taxon>Gammaproteobacteria</taxon>
        <taxon>Cellvibrionales</taxon>
        <taxon>Halieaceae</taxon>
        <taxon>Parahaliea</taxon>
    </lineage>
</organism>
<accession>A0A5C8ZVQ1</accession>
<gene>
    <name evidence="2" type="ORF">FVW59_11020</name>
</gene>
<dbReference type="AlphaFoldDB" id="A0A5C8ZVQ1"/>
<reference evidence="2 3" key="1">
    <citation type="submission" date="2019-08" db="EMBL/GenBank/DDBJ databases">
        <title>Parahaliea maris sp. nov., isolated from the surface seawater.</title>
        <authorList>
            <person name="Liu Y."/>
        </authorList>
    </citation>
    <scope>NUCLEOTIDE SEQUENCE [LARGE SCALE GENOMIC DNA]</scope>
    <source>
        <strain evidence="2 3">S2-26</strain>
    </source>
</reference>
<dbReference type="Proteomes" id="UP000321933">
    <property type="component" value="Unassembled WGS sequence"/>
</dbReference>
<evidence type="ECO:0000256" key="1">
    <source>
        <dbReference type="SAM" id="MobiDB-lite"/>
    </source>
</evidence>